<dbReference type="EMBL" id="JAHESE010000047">
    <property type="protein sequence ID" value="MBT1712017.1"/>
    <property type="molecule type" value="Genomic_DNA"/>
</dbReference>
<dbReference type="AlphaFoldDB" id="A0AAP2GX17"/>
<name>A0AAP2GX17_9BACT</name>
<reference evidence="1 2" key="1">
    <citation type="submission" date="2021-05" db="EMBL/GenBank/DDBJ databases">
        <title>A Polyphasic approach of four new species of the genus Ohtaekwangia: Ohtaekwangia histidinii sp. nov., Ohtaekwangia cretensis sp. nov., Ohtaekwangia indiensis sp. nov., Ohtaekwangia reichenbachii sp. nov. from diverse environment.</title>
        <authorList>
            <person name="Octaviana S."/>
        </authorList>
    </citation>
    <scope>NUCLEOTIDE SEQUENCE [LARGE SCALE GENOMIC DNA]</scope>
    <source>
        <strain evidence="1 2">PWU5</strain>
    </source>
</reference>
<comment type="caution">
    <text evidence="1">The sequence shown here is derived from an EMBL/GenBank/DDBJ whole genome shotgun (WGS) entry which is preliminary data.</text>
</comment>
<evidence type="ECO:0000313" key="2">
    <source>
        <dbReference type="Proteomes" id="UP001319080"/>
    </source>
</evidence>
<dbReference type="Proteomes" id="UP001319080">
    <property type="component" value="Unassembled WGS sequence"/>
</dbReference>
<organism evidence="1 2">
    <name type="scientific">Dawidia cretensis</name>
    <dbReference type="NCBI Taxonomy" id="2782350"/>
    <lineage>
        <taxon>Bacteria</taxon>
        <taxon>Pseudomonadati</taxon>
        <taxon>Bacteroidota</taxon>
        <taxon>Cytophagia</taxon>
        <taxon>Cytophagales</taxon>
        <taxon>Chryseotaleaceae</taxon>
        <taxon>Dawidia</taxon>
    </lineage>
</organism>
<accession>A0AAP2GX17</accession>
<keyword evidence="2" id="KW-1185">Reference proteome</keyword>
<sequence length="171" mass="18711">MGIPSKLIWLALLAVAGTSYVIYRKIIAAVDKSSVGNLINALKKNSAKAKDVAGTLDIPYGKRESFSNQDFEKLQSALQATSKIGDYTILHQTNVDASEYLLITEIAYADFDIGVTGNPTDVKKSAYHFFALRSEPSNNTLSVWSNLYSDTTSKFQKEAFSKVITIMQTGA</sequence>
<gene>
    <name evidence="1" type="ORF">KK062_27490</name>
</gene>
<evidence type="ECO:0000313" key="1">
    <source>
        <dbReference type="EMBL" id="MBT1712017.1"/>
    </source>
</evidence>
<proteinExistence type="predicted"/>
<dbReference type="RefSeq" id="WP_254087585.1">
    <property type="nucleotide sequence ID" value="NZ_JAHESE010000047.1"/>
</dbReference>
<protein>
    <submittedName>
        <fullName evidence="1">Uncharacterized protein</fullName>
    </submittedName>
</protein>